<accession>G2ZYP7</accession>
<dbReference type="EMBL" id="FR854086">
    <property type="protein sequence ID" value="CCA84651.1"/>
    <property type="molecule type" value="Genomic_DNA"/>
</dbReference>
<reference evidence="2" key="1">
    <citation type="journal article" date="2011" name="PLoS ONE">
        <title>Ralstonia syzygii, the Blood Disease Bacterium and some Asian R. solanacearum strains form a single genomic species despite divergent lifestyles.</title>
        <authorList>
            <person name="Remenant B."/>
            <person name="de Cambiaire J.C."/>
            <person name="Cellier G."/>
            <person name="Jacobs J.M."/>
            <person name="Mangenot S."/>
            <person name="Barbe V."/>
            <person name="Lajus A."/>
            <person name="Vallenet D."/>
            <person name="Medigue C."/>
            <person name="Fegan M."/>
            <person name="Allen C."/>
            <person name="Prior P."/>
        </authorList>
    </citation>
    <scope>NUCLEOTIDE SEQUENCE</scope>
    <source>
        <strain evidence="2">R24</strain>
    </source>
</reference>
<feature type="region of interest" description="Disordered" evidence="1">
    <location>
        <begin position="1"/>
        <end position="27"/>
    </location>
</feature>
<feature type="compositionally biased region" description="Low complexity" evidence="1">
    <location>
        <begin position="53"/>
        <end position="62"/>
    </location>
</feature>
<feature type="region of interest" description="Disordered" evidence="1">
    <location>
        <begin position="53"/>
        <end position="86"/>
    </location>
</feature>
<feature type="compositionally biased region" description="Low complexity" evidence="1">
    <location>
        <begin position="10"/>
        <end position="27"/>
    </location>
</feature>
<evidence type="ECO:0000256" key="1">
    <source>
        <dbReference type="SAM" id="MobiDB-lite"/>
    </source>
</evidence>
<feature type="compositionally biased region" description="Low complexity" evidence="1">
    <location>
        <begin position="69"/>
        <end position="86"/>
    </location>
</feature>
<organism evidence="2">
    <name type="scientific">Ralstonia syzygii R24</name>
    <dbReference type="NCBI Taxonomy" id="907261"/>
    <lineage>
        <taxon>Bacteria</taxon>
        <taxon>Pseudomonadati</taxon>
        <taxon>Pseudomonadota</taxon>
        <taxon>Betaproteobacteria</taxon>
        <taxon>Burkholderiales</taxon>
        <taxon>Burkholderiaceae</taxon>
        <taxon>Ralstonia</taxon>
        <taxon>Ralstonia solanacearum species complex</taxon>
    </lineage>
</organism>
<gene>
    <name evidence="2" type="ORF">RALSY_10630</name>
</gene>
<sequence>MSSTGQACDGSENNASSGSVNENSNVNCPDKTYQGTVNGQNVCVPYPTQTNSGTTTTNTTDTPASGVPANSNSSATTTTTCDGSTCTTTTTTTTTGGGGGSNGASSGVAGSACVSGASAVAGTCTTTTTQPQTDYCKSNPNASVCASSASGGADCSAPPTCSGDAISCAILSQQWQTRCDLQKDADSSITLGKQMQVGNDPMAAQLPTPDKATQIDMSQRFASVDDMGFAAQCMSDINLSLALPGGPANVHFDMSPMCDIGKLLGYLNMLGTMMLCAYMLKGSF</sequence>
<dbReference type="NCBIfam" id="NF041109">
    <property type="entry name" value="VF_TspB_C_term"/>
    <property type="match status" value="1"/>
</dbReference>
<evidence type="ECO:0000313" key="2">
    <source>
        <dbReference type="EMBL" id="CCA84651.1"/>
    </source>
</evidence>
<name>G2ZYP7_9RALS</name>
<reference evidence="2" key="2">
    <citation type="submission" date="2011-04" db="EMBL/GenBank/DDBJ databases">
        <authorList>
            <person name="Genoscope - CEA"/>
        </authorList>
    </citation>
    <scope>NUCLEOTIDE SEQUENCE</scope>
    <source>
        <strain evidence="2">R24</strain>
    </source>
</reference>
<proteinExistence type="predicted"/>
<protein>
    <submittedName>
        <fullName evidence="2">Uncharacterized protein</fullName>
    </submittedName>
</protein>
<dbReference type="AlphaFoldDB" id="G2ZYP7"/>